<feature type="transmembrane region" description="Helical" evidence="6">
    <location>
        <begin position="30"/>
        <end position="50"/>
    </location>
</feature>
<dbReference type="InterPro" id="IPR003400">
    <property type="entry name" value="ExbD"/>
</dbReference>
<dbReference type="Gene3D" id="3.30.420.270">
    <property type="match status" value="1"/>
</dbReference>
<keyword evidence="3 6" id="KW-0812">Transmembrane</keyword>
<comment type="caution">
    <text evidence="7">The sequence shown here is derived from an EMBL/GenBank/DDBJ whole genome shotgun (WGS) entry which is preliminary data.</text>
</comment>
<accession>X0SZN8</accession>
<evidence type="ECO:0000256" key="5">
    <source>
        <dbReference type="ARBA" id="ARBA00023136"/>
    </source>
</evidence>
<dbReference type="GO" id="GO:0005886">
    <property type="term" value="C:plasma membrane"/>
    <property type="evidence" value="ECO:0007669"/>
    <property type="project" value="UniProtKB-SubCell"/>
</dbReference>
<evidence type="ECO:0000256" key="3">
    <source>
        <dbReference type="ARBA" id="ARBA00022692"/>
    </source>
</evidence>
<comment type="subcellular location">
    <subcellularLocation>
        <location evidence="1">Cell membrane</location>
        <topology evidence="1">Single-pass membrane protein</topology>
    </subcellularLocation>
</comment>
<evidence type="ECO:0000313" key="7">
    <source>
        <dbReference type="EMBL" id="GAF86668.1"/>
    </source>
</evidence>
<evidence type="ECO:0008006" key="8">
    <source>
        <dbReference type="Google" id="ProtNLM"/>
    </source>
</evidence>
<keyword evidence="2" id="KW-1003">Cell membrane</keyword>
<dbReference type="AlphaFoldDB" id="X0SZN8"/>
<dbReference type="GO" id="GO:0022857">
    <property type="term" value="F:transmembrane transporter activity"/>
    <property type="evidence" value="ECO:0007669"/>
    <property type="project" value="InterPro"/>
</dbReference>
<sequence length="163" mass="18023">MNLAFSKRNLAPSEVASEIIDIDVTPVMNMFIILIPFLVSVAVFTHLTIIEFSLPPNVGMGLDTSEGKPKLKMTVVVTSDYLAITHGDAMLDSIPVVNGEYDYISLSKQLSTHRMEIDIKDEVVVAVRDAIRFKYVVKVMDRCRDAGFEKVGLSSAPEETESL</sequence>
<evidence type="ECO:0000256" key="6">
    <source>
        <dbReference type="SAM" id="Phobius"/>
    </source>
</evidence>
<evidence type="ECO:0000256" key="2">
    <source>
        <dbReference type="ARBA" id="ARBA00022475"/>
    </source>
</evidence>
<dbReference type="Pfam" id="PF02472">
    <property type="entry name" value="ExbD"/>
    <property type="match status" value="1"/>
</dbReference>
<evidence type="ECO:0000256" key="1">
    <source>
        <dbReference type="ARBA" id="ARBA00004162"/>
    </source>
</evidence>
<keyword evidence="5 6" id="KW-0472">Membrane</keyword>
<keyword evidence="4 6" id="KW-1133">Transmembrane helix</keyword>
<organism evidence="7">
    <name type="scientific">marine sediment metagenome</name>
    <dbReference type="NCBI Taxonomy" id="412755"/>
    <lineage>
        <taxon>unclassified sequences</taxon>
        <taxon>metagenomes</taxon>
        <taxon>ecological metagenomes</taxon>
    </lineage>
</organism>
<evidence type="ECO:0000256" key="4">
    <source>
        <dbReference type="ARBA" id="ARBA00022989"/>
    </source>
</evidence>
<dbReference type="EMBL" id="BARS01017672">
    <property type="protein sequence ID" value="GAF86668.1"/>
    <property type="molecule type" value="Genomic_DNA"/>
</dbReference>
<reference evidence="7" key="1">
    <citation type="journal article" date="2014" name="Front. Microbiol.">
        <title>High frequency of phylogenetically diverse reductive dehalogenase-homologous genes in deep subseafloor sedimentary metagenomes.</title>
        <authorList>
            <person name="Kawai M."/>
            <person name="Futagami T."/>
            <person name="Toyoda A."/>
            <person name="Takaki Y."/>
            <person name="Nishi S."/>
            <person name="Hori S."/>
            <person name="Arai W."/>
            <person name="Tsubouchi T."/>
            <person name="Morono Y."/>
            <person name="Uchiyama I."/>
            <person name="Ito T."/>
            <person name="Fujiyama A."/>
            <person name="Inagaki F."/>
            <person name="Takami H."/>
        </authorList>
    </citation>
    <scope>NUCLEOTIDE SEQUENCE</scope>
    <source>
        <strain evidence="7">Expedition CK06-06</strain>
    </source>
</reference>
<proteinExistence type="predicted"/>
<gene>
    <name evidence="7" type="ORF">S01H1_28870</name>
</gene>
<name>X0SZN8_9ZZZZ</name>
<protein>
    <recommendedName>
        <fullName evidence="8">Biopolymer transport protein ExbD/TolR</fullName>
    </recommendedName>
</protein>